<dbReference type="PIRSF" id="PIRSF004846">
    <property type="entry name" value="ModA"/>
    <property type="match status" value="1"/>
</dbReference>
<evidence type="ECO:0000256" key="3">
    <source>
        <dbReference type="ARBA" id="ARBA00022723"/>
    </source>
</evidence>
<evidence type="ECO:0000256" key="6">
    <source>
        <dbReference type="PIRSR" id="PIRSR004846-1"/>
    </source>
</evidence>
<accession>A0A975C3B4</accession>
<organism evidence="8 9">
    <name type="scientific">Brevundimonas goettingensis</name>
    <dbReference type="NCBI Taxonomy" id="2774190"/>
    <lineage>
        <taxon>Bacteria</taxon>
        <taxon>Pseudomonadati</taxon>
        <taxon>Pseudomonadota</taxon>
        <taxon>Alphaproteobacteria</taxon>
        <taxon>Caulobacterales</taxon>
        <taxon>Caulobacteraceae</taxon>
        <taxon>Brevundimonas</taxon>
    </lineage>
</organism>
<dbReference type="PANTHER" id="PTHR30632:SF0">
    <property type="entry name" value="SULFATE-BINDING PROTEIN"/>
    <property type="match status" value="1"/>
</dbReference>
<protein>
    <submittedName>
        <fullName evidence="8">Molybdate ABC transporter substrate-binding protein</fullName>
    </submittedName>
</protein>
<comment type="subunit">
    <text evidence="5">The complex is composed of two ATP-binding proteins (ModC), two transmembrane proteins (ModB) and a solute-binding protein (ModA).</text>
</comment>
<dbReference type="GO" id="GO:1901359">
    <property type="term" value="F:tungstate binding"/>
    <property type="evidence" value="ECO:0007669"/>
    <property type="project" value="UniProtKB-ARBA"/>
</dbReference>
<gene>
    <name evidence="8" type="primary">modA</name>
    <name evidence="8" type="ORF">IFJ75_18105</name>
</gene>
<evidence type="ECO:0000256" key="4">
    <source>
        <dbReference type="ARBA" id="ARBA00022729"/>
    </source>
</evidence>
<feature type="binding site" evidence="6">
    <location>
        <position position="179"/>
    </location>
    <ligand>
        <name>molybdate</name>
        <dbReference type="ChEBI" id="CHEBI:36264"/>
    </ligand>
</feature>
<dbReference type="KEGG" id="bgoe:IFJ75_18105"/>
<dbReference type="InterPro" id="IPR050682">
    <property type="entry name" value="ModA/WtpA"/>
</dbReference>
<feature type="signal peptide" evidence="7">
    <location>
        <begin position="1"/>
        <end position="30"/>
    </location>
</feature>
<dbReference type="RefSeq" id="WP_207870099.1">
    <property type="nucleotide sequence ID" value="NZ_CP062222.1"/>
</dbReference>
<feature type="binding site" evidence="6">
    <location>
        <position position="44"/>
    </location>
    <ligand>
        <name>molybdate</name>
        <dbReference type="ChEBI" id="CHEBI:36264"/>
    </ligand>
</feature>
<keyword evidence="2 6" id="KW-0500">Molybdenum</keyword>
<proteinExistence type="inferred from homology"/>
<dbReference type="InterPro" id="IPR005950">
    <property type="entry name" value="ModA"/>
</dbReference>
<comment type="similarity">
    <text evidence="1">Belongs to the bacterial solute-binding protein ModA family.</text>
</comment>
<evidence type="ECO:0000256" key="5">
    <source>
        <dbReference type="ARBA" id="ARBA00062515"/>
    </source>
</evidence>
<dbReference type="GO" id="GO:0046872">
    <property type="term" value="F:metal ion binding"/>
    <property type="evidence" value="ECO:0007669"/>
    <property type="project" value="UniProtKB-KW"/>
</dbReference>
<evidence type="ECO:0000256" key="1">
    <source>
        <dbReference type="ARBA" id="ARBA00009175"/>
    </source>
</evidence>
<feature type="binding site" evidence="6">
    <location>
        <position position="197"/>
    </location>
    <ligand>
        <name>molybdate</name>
        <dbReference type="ChEBI" id="CHEBI:36264"/>
    </ligand>
</feature>
<name>A0A975C3B4_9CAUL</name>
<evidence type="ECO:0000256" key="7">
    <source>
        <dbReference type="SAM" id="SignalP"/>
    </source>
</evidence>
<dbReference type="SUPFAM" id="SSF53850">
    <property type="entry name" value="Periplasmic binding protein-like II"/>
    <property type="match status" value="1"/>
</dbReference>
<dbReference type="EMBL" id="CP062222">
    <property type="protein sequence ID" value="QTC91095.1"/>
    <property type="molecule type" value="Genomic_DNA"/>
</dbReference>
<feature type="chain" id="PRO_5037179991" evidence="7">
    <location>
        <begin position="31"/>
        <end position="260"/>
    </location>
</feature>
<dbReference type="NCBIfam" id="TIGR01256">
    <property type="entry name" value="modA"/>
    <property type="match status" value="1"/>
</dbReference>
<feature type="binding site" evidence="6">
    <location>
        <position position="152"/>
    </location>
    <ligand>
        <name>molybdate</name>
        <dbReference type="ChEBI" id="CHEBI:36264"/>
    </ligand>
</feature>
<keyword evidence="3 6" id="KW-0479">Metal-binding</keyword>
<sequence length="260" mass="27070">MSGPSRRSALAGLLLAAGLLAGVACSPAPAPRPLPPVTVFAAASLTDALGELASVYAARTGQVVRLSFAASGQVARQVEAGAPADIVILADRPWMDRLAASGRIAPGSRLGLLGNRLVLVAAPDARIEGEPLDWLKRTGGKLVIGDPDSVPAGAYARDWLKKAGRWDELQSSLVTAADVRAVRSFVARGEAQLGVVYRSDATGFAGVRVVQEPPPAEQPEIVYPAALTPMASPAAPAFLRWLRTSEAGAVFRRHGFEPLS</sequence>
<dbReference type="GO" id="GO:0030973">
    <property type="term" value="F:molybdate ion binding"/>
    <property type="evidence" value="ECO:0007669"/>
    <property type="project" value="TreeGrafter"/>
</dbReference>
<dbReference type="PROSITE" id="PS51318">
    <property type="entry name" value="TAT"/>
    <property type="match status" value="1"/>
</dbReference>
<dbReference type="Pfam" id="PF13531">
    <property type="entry name" value="SBP_bac_11"/>
    <property type="match status" value="1"/>
</dbReference>
<evidence type="ECO:0000313" key="9">
    <source>
        <dbReference type="Proteomes" id="UP000663918"/>
    </source>
</evidence>
<dbReference type="PANTHER" id="PTHR30632">
    <property type="entry name" value="MOLYBDATE-BINDING PERIPLASMIC PROTEIN"/>
    <property type="match status" value="1"/>
</dbReference>
<dbReference type="Proteomes" id="UP000663918">
    <property type="component" value="Chromosome"/>
</dbReference>
<feature type="binding site" evidence="6">
    <location>
        <position position="71"/>
    </location>
    <ligand>
        <name>molybdate</name>
        <dbReference type="ChEBI" id="CHEBI:36264"/>
    </ligand>
</feature>
<dbReference type="PROSITE" id="PS51257">
    <property type="entry name" value="PROKAR_LIPOPROTEIN"/>
    <property type="match status" value="1"/>
</dbReference>
<keyword evidence="9" id="KW-1185">Reference proteome</keyword>
<dbReference type="GO" id="GO:0015689">
    <property type="term" value="P:molybdate ion transport"/>
    <property type="evidence" value="ECO:0007669"/>
    <property type="project" value="InterPro"/>
</dbReference>
<dbReference type="InterPro" id="IPR006311">
    <property type="entry name" value="TAT_signal"/>
</dbReference>
<dbReference type="Gene3D" id="3.40.190.10">
    <property type="entry name" value="Periplasmic binding protein-like II"/>
    <property type="match status" value="2"/>
</dbReference>
<evidence type="ECO:0000256" key="2">
    <source>
        <dbReference type="ARBA" id="ARBA00022505"/>
    </source>
</evidence>
<dbReference type="AlphaFoldDB" id="A0A975C3B4"/>
<reference evidence="8" key="1">
    <citation type="submission" date="2020-09" db="EMBL/GenBank/DDBJ databases">
        <title>Brevundimonas sp. LVF2 isolated from a puddle in Goettingen, Germany.</title>
        <authorList>
            <person name="Friedrich I."/>
            <person name="Klassen A."/>
            <person name="Hannes N."/>
            <person name="Schneider D."/>
            <person name="Hertel R."/>
            <person name="Daniel R."/>
        </authorList>
    </citation>
    <scope>NUCLEOTIDE SEQUENCE</scope>
    <source>
        <strain evidence="8">LVF2</strain>
    </source>
</reference>
<keyword evidence="4 7" id="KW-0732">Signal</keyword>
<evidence type="ECO:0000313" key="8">
    <source>
        <dbReference type="EMBL" id="QTC91095.1"/>
    </source>
</evidence>
<dbReference type="FunFam" id="3.40.190.10:FF:000035">
    <property type="entry name" value="Molybdate ABC transporter substrate-binding protein"/>
    <property type="match status" value="1"/>
</dbReference>